<accession>A0ABT1GPN3</accession>
<evidence type="ECO:0000313" key="2">
    <source>
        <dbReference type="Proteomes" id="UP001162889"/>
    </source>
</evidence>
<gene>
    <name evidence="1" type="ORF">L1274_004390</name>
</gene>
<organism evidence="1 2">
    <name type="scientific">Duganella violaceipulchra</name>
    <dbReference type="NCBI Taxonomy" id="2849652"/>
    <lineage>
        <taxon>Bacteria</taxon>
        <taxon>Pseudomonadati</taxon>
        <taxon>Pseudomonadota</taxon>
        <taxon>Betaproteobacteria</taxon>
        <taxon>Burkholderiales</taxon>
        <taxon>Oxalobacteraceae</taxon>
        <taxon>Telluria group</taxon>
        <taxon>Duganella</taxon>
    </lineage>
</organism>
<dbReference type="EMBL" id="JALJZU010000009">
    <property type="protein sequence ID" value="MCP2010648.1"/>
    <property type="molecule type" value="Genomic_DNA"/>
</dbReference>
<dbReference type="RefSeq" id="WP_255575824.1">
    <property type="nucleotide sequence ID" value="NZ_JAHTGR010000008.1"/>
</dbReference>
<dbReference type="Proteomes" id="UP001162889">
    <property type="component" value="Unassembled WGS sequence"/>
</dbReference>
<keyword evidence="2" id="KW-1185">Reference proteome</keyword>
<proteinExistence type="predicted"/>
<name>A0ABT1GPN3_9BURK</name>
<reference evidence="1" key="1">
    <citation type="submission" date="2022-03" db="EMBL/GenBank/DDBJ databases">
        <title>Genome Encyclopedia of Bacteria and Archaea VI: Functional Genomics of Type Strains.</title>
        <authorList>
            <person name="Whitman W."/>
        </authorList>
    </citation>
    <scope>NUCLEOTIDE SEQUENCE</scope>
    <source>
        <strain evidence="1">HSC-15S17</strain>
    </source>
</reference>
<evidence type="ECO:0000313" key="1">
    <source>
        <dbReference type="EMBL" id="MCP2010648.1"/>
    </source>
</evidence>
<comment type="caution">
    <text evidence="1">The sequence shown here is derived from an EMBL/GenBank/DDBJ whole genome shotgun (WGS) entry which is preliminary data.</text>
</comment>
<sequence>MHAIMAHGGQASAVGQTLARLEERFNQVDAKFVGALADLS</sequence>
<protein>
    <submittedName>
        <fullName evidence="1">Uncharacterized protein</fullName>
    </submittedName>
</protein>